<evidence type="ECO:0000313" key="2">
    <source>
        <dbReference type="Proteomes" id="UP001642464"/>
    </source>
</evidence>
<dbReference type="Proteomes" id="UP001642464">
    <property type="component" value="Unassembled WGS sequence"/>
</dbReference>
<dbReference type="EMBL" id="CAXAMM010007391">
    <property type="protein sequence ID" value="CAK9014067.1"/>
    <property type="molecule type" value="Genomic_DNA"/>
</dbReference>
<proteinExistence type="predicted"/>
<reference evidence="1 2" key="1">
    <citation type="submission" date="2024-02" db="EMBL/GenBank/DDBJ databases">
        <authorList>
            <person name="Chen Y."/>
            <person name="Shah S."/>
            <person name="Dougan E. K."/>
            <person name="Thang M."/>
            <person name="Chan C."/>
        </authorList>
    </citation>
    <scope>NUCLEOTIDE SEQUENCE [LARGE SCALE GENOMIC DNA]</scope>
</reference>
<comment type="caution">
    <text evidence="1">The sequence shown here is derived from an EMBL/GenBank/DDBJ whole genome shotgun (WGS) entry which is preliminary data.</text>
</comment>
<protein>
    <submittedName>
        <fullName evidence="1">Uncharacterized protein</fullName>
    </submittedName>
</protein>
<accession>A0ABP0JI37</accession>
<evidence type="ECO:0000313" key="1">
    <source>
        <dbReference type="EMBL" id="CAK9014067.1"/>
    </source>
</evidence>
<sequence length="171" mass="18347">MAGRYFLRCASLEEAPPVPEVEELEPTKSGGGAVDLEVDLDTSFPGLSLPEMIEVSGSSAFAAYPALSPRSGMMKRKDGDHLGINGVYALRERSHNGAPCWVQVQPPSGSTEVWHIFRAADGLSWVIDSELHEADPDTPVAARLHSDAPVDPSSAEGPWVPISALRLRPFS</sequence>
<keyword evidence="2" id="KW-1185">Reference proteome</keyword>
<organism evidence="1 2">
    <name type="scientific">Durusdinium trenchii</name>
    <dbReference type="NCBI Taxonomy" id="1381693"/>
    <lineage>
        <taxon>Eukaryota</taxon>
        <taxon>Sar</taxon>
        <taxon>Alveolata</taxon>
        <taxon>Dinophyceae</taxon>
        <taxon>Suessiales</taxon>
        <taxon>Symbiodiniaceae</taxon>
        <taxon>Durusdinium</taxon>
    </lineage>
</organism>
<name>A0ABP0JI37_9DINO</name>
<gene>
    <name evidence="1" type="ORF">SCF082_LOCUS12190</name>
</gene>